<evidence type="ECO:0000313" key="2">
    <source>
        <dbReference type="EMBL" id="KAJ1927147.1"/>
    </source>
</evidence>
<accession>A0A9W8ADD8</accession>
<feature type="compositionally biased region" description="Polar residues" evidence="1">
    <location>
        <begin position="56"/>
        <end position="65"/>
    </location>
</feature>
<dbReference type="Pfam" id="PF12585">
    <property type="entry name" value="DUF3759"/>
    <property type="match status" value="1"/>
</dbReference>
<dbReference type="Proteomes" id="UP001150569">
    <property type="component" value="Unassembled WGS sequence"/>
</dbReference>
<feature type="compositionally biased region" description="Basic and acidic residues" evidence="1">
    <location>
        <begin position="75"/>
        <end position="84"/>
    </location>
</feature>
<organism evidence="2 3">
    <name type="scientific">Tieghemiomyces parasiticus</name>
    <dbReference type="NCBI Taxonomy" id="78921"/>
    <lineage>
        <taxon>Eukaryota</taxon>
        <taxon>Fungi</taxon>
        <taxon>Fungi incertae sedis</taxon>
        <taxon>Zoopagomycota</taxon>
        <taxon>Kickxellomycotina</taxon>
        <taxon>Dimargaritomycetes</taxon>
        <taxon>Dimargaritales</taxon>
        <taxon>Dimargaritaceae</taxon>
        <taxon>Tieghemiomyces</taxon>
    </lineage>
</organism>
<gene>
    <name evidence="2" type="ORF">IWQ60_003158</name>
</gene>
<dbReference type="InterPro" id="IPR022234">
    <property type="entry name" value="DUF3759"/>
</dbReference>
<evidence type="ECO:0000256" key="1">
    <source>
        <dbReference type="SAM" id="MobiDB-lite"/>
    </source>
</evidence>
<feature type="region of interest" description="Disordered" evidence="1">
    <location>
        <begin position="149"/>
        <end position="181"/>
    </location>
</feature>
<sequence length="181" mass="19949">MSYGYQGPTEPNTLEEAAAMLDRNPEYQQLFARANQAGHDDTSHQDLESMYNQINQAGAPSQGAQSHARGLFSRKNSDKDENKGNDMSMKWKLISGAAGWQAMKWYESNQQSAGKEVNHAFMKKALAGYAMSKAVSMAKQFGIHDKETQNNAASTAASHAMKMFDRSSSGAARQTNEPNQY</sequence>
<evidence type="ECO:0000313" key="3">
    <source>
        <dbReference type="Proteomes" id="UP001150569"/>
    </source>
</evidence>
<reference evidence="2" key="1">
    <citation type="submission" date="2022-07" db="EMBL/GenBank/DDBJ databases">
        <title>Phylogenomic reconstructions and comparative analyses of Kickxellomycotina fungi.</title>
        <authorList>
            <person name="Reynolds N.K."/>
            <person name="Stajich J.E."/>
            <person name="Barry K."/>
            <person name="Grigoriev I.V."/>
            <person name="Crous P."/>
            <person name="Smith M.E."/>
        </authorList>
    </citation>
    <scope>NUCLEOTIDE SEQUENCE</scope>
    <source>
        <strain evidence="2">RSA 861</strain>
    </source>
</reference>
<feature type="compositionally biased region" description="Polar residues" evidence="1">
    <location>
        <begin position="166"/>
        <end position="181"/>
    </location>
</feature>
<feature type="region of interest" description="Disordered" evidence="1">
    <location>
        <begin position="56"/>
        <end position="88"/>
    </location>
</feature>
<dbReference type="AlphaFoldDB" id="A0A9W8ADD8"/>
<comment type="caution">
    <text evidence="2">The sequence shown here is derived from an EMBL/GenBank/DDBJ whole genome shotgun (WGS) entry which is preliminary data.</text>
</comment>
<protein>
    <submittedName>
        <fullName evidence="2">Uncharacterized protein</fullName>
    </submittedName>
</protein>
<keyword evidence="3" id="KW-1185">Reference proteome</keyword>
<dbReference type="EMBL" id="JANBPT010000131">
    <property type="protein sequence ID" value="KAJ1927147.1"/>
    <property type="molecule type" value="Genomic_DNA"/>
</dbReference>
<name>A0A9W8ADD8_9FUNG</name>
<proteinExistence type="predicted"/>
<dbReference type="OrthoDB" id="9895617at2759"/>